<dbReference type="Gene3D" id="3.40.50.2300">
    <property type="match status" value="2"/>
</dbReference>
<evidence type="ECO:0000256" key="2">
    <source>
        <dbReference type="ARBA" id="ARBA00007639"/>
    </source>
</evidence>
<feature type="domain" description="Periplasmic binding protein" evidence="4">
    <location>
        <begin position="31"/>
        <end position="233"/>
    </location>
</feature>
<evidence type="ECO:0000259" key="4">
    <source>
        <dbReference type="Pfam" id="PF13407"/>
    </source>
</evidence>
<comment type="subcellular location">
    <subcellularLocation>
        <location evidence="1">Cell envelope</location>
    </subcellularLocation>
</comment>
<dbReference type="CDD" id="cd06307">
    <property type="entry name" value="PBP1_sugar_binding"/>
    <property type="match status" value="1"/>
</dbReference>
<reference evidence="5 6" key="1">
    <citation type="submission" date="2015-06" db="EMBL/GenBank/DDBJ databases">
        <title>Draft genome sequence of an Alphaproteobacteria species associated to the Mediterranean sponge Oscarella lobularis.</title>
        <authorList>
            <person name="Jourda C."/>
            <person name="Santini S."/>
            <person name="Claverie J.-M."/>
        </authorList>
    </citation>
    <scope>NUCLEOTIDE SEQUENCE [LARGE SCALE GENOMIC DNA]</scope>
    <source>
        <strain evidence="5">IGS</strain>
    </source>
</reference>
<sequence length="251" mass="27300">MRDTKINLTIGYIDLSSGQGTINALRDVDPQRTDAVCLFAVDAPGVREEINRLVDQGVQVCTIVSDVSSSRRSSFIGFDNVAAGRTAGRMLDQMVRRSTGTVGVITGSNQIRDHIERYMGLTQSMALYRPGLRVLPAAEGHSRNHENQELVAQMIREHHDLVAVYSIAGGSIGVIDALQEAGVGKDIVAIVHELEPRVREALADGTINLALHQNTRSMMRLATEAMIAACEGRPGPEEKLVIEMYVAENLP</sequence>
<accession>A0A0J9E3E7</accession>
<evidence type="ECO:0000313" key="6">
    <source>
        <dbReference type="Proteomes" id="UP000037178"/>
    </source>
</evidence>
<proteinExistence type="inferred from homology"/>
<keyword evidence="3" id="KW-0732">Signal</keyword>
<dbReference type="EMBL" id="LFTY01000002">
    <property type="protein sequence ID" value="KMW56349.1"/>
    <property type="molecule type" value="Genomic_DNA"/>
</dbReference>
<dbReference type="PATRIC" id="fig|1675527.3.peg.1384"/>
<dbReference type="STRING" id="1675527.AIOL_001301"/>
<dbReference type="InterPro" id="IPR025997">
    <property type="entry name" value="SBP_2_dom"/>
</dbReference>
<dbReference type="SUPFAM" id="SSF53822">
    <property type="entry name" value="Periplasmic binding protein-like I"/>
    <property type="match status" value="1"/>
</dbReference>
<dbReference type="Pfam" id="PF13407">
    <property type="entry name" value="Peripla_BP_4"/>
    <property type="match status" value="1"/>
</dbReference>
<comment type="caution">
    <text evidence="5">The sequence shown here is derived from an EMBL/GenBank/DDBJ whole genome shotgun (WGS) entry which is preliminary data.</text>
</comment>
<comment type="similarity">
    <text evidence="2">Belongs to the bacterial solute-binding protein 2 family.</text>
</comment>
<protein>
    <submittedName>
        <fullName evidence="5">Xylose regulator from LacI family</fullName>
    </submittedName>
</protein>
<dbReference type="PANTHER" id="PTHR46847">
    <property type="entry name" value="D-ALLOSE-BINDING PERIPLASMIC PROTEIN-RELATED"/>
    <property type="match status" value="1"/>
</dbReference>
<dbReference type="Proteomes" id="UP000037178">
    <property type="component" value="Unassembled WGS sequence"/>
</dbReference>
<dbReference type="InterPro" id="IPR028082">
    <property type="entry name" value="Peripla_BP_I"/>
</dbReference>
<organism evidence="5 6">
    <name type="scientific">Candidatus Rhodobacter oscarellae</name>
    <dbReference type="NCBI Taxonomy" id="1675527"/>
    <lineage>
        <taxon>Bacteria</taxon>
        <taxon>Pseudomonadati</taxon>
        <taxon>Pseudomonadota</taxon>
        <taxon>Alphaproteobacteria</taxon>
        <taxon>Rhodobacterales</taxon>
        <taxon>Rhodobacter group</taxon>
        <taxon>Rhodobacter</taxon>
    </lineage>
</organism>
<evidence type="ECO:0000256" key="1">
    <source>
        <dbReference type="ARBA" id="ARBA00004196"/>
    </source>
</evidence>
<keyword evidence="6" id="KW-1185">Reference proteome</keyword>
<evidence type="ECO:0000256" key="3">
    <source>
        <dbReference type="ARBA" id="ARBA00022729"/>
    </source>
</evidence>
<dbReference type="GO" id="GO:0030246">
    <property type="term" value="F:carbohydrate binding"/>
    <property type="evidence" value="ECO:0007669"/>
    <property type="project" value="UniProtKB-ARBA"/>
</dbReference>
<evidence type="ECO:0000313" key="5">
    <source>
        <dbReference type="EMBL" id="KMW56349.1"/>
    </source>
</evidence>
<name>A0A0J9E3E7_9RHOB</name>
<dbReference type="GO" id="GO:0030313">
    <property type="term" value="C:cell envelope"/>
    <property type="evidence" value="ECO:0007669"/>
    <property type="project" value="UniProtKB-SubCell"/>
</dbReference>
<dbReference type="AlphaFoldDB" id="A0A0J9E3E7"/>
<gene>
    <name evidence="5" type="ORF">AIOL_001301</name>
</gene>
<dbReference type="PANTHER" id="PTHR46847:SF1">
    <property type="entry name" value="D-ALLOSE-BINDING PERIPLASMIC PROTEIN-RELATED"/>
    <property type="match status" value="1"/>
</dbReference>